<keyword evidence="1" id="KW-0732">Signal</keyword>
<dbReference type="Proteomes" id="UP000556700">
    <property type="component" value="Unassembled WGS sequence"/>
</dbReference>
<evidence type="ECO:0000256" key="1">
    <source>
        <dbReference type="SAM" id="SignalP"/>
    </source>
</evidence>
<reference evidence="2 3" key="1">
    <citation type="submission" date="2020-06" db="EMBL/GenBank/DDBJ databases">
        <authorList>
            <person name="Criscuolo A."/>
        </authorList>
    </citation>
    <scope>NUCLEOTIDE SEQUENCE [LARGE SCALE GENOMIC DNA]</scope>
    <source>
        <strain evidence="3">CIP 110025</strain>
    </source>
</reference>
<gene>
    <name evidence="2" type="ORF">FLACHUCJ7_04385</name>
</gene>
<dbReference type="EMBL" id="CAIJDO010000292">
    <property type="protein sequence ID" value="CAD0009721.1"/>
    <property type="molecule type" value="Genomic_DNA"/>
</dbReference>
<evidence type="ECO:0000313" key="3">
    <source>
        <dbReference type="Proteomes" id="UP000556700"/>
    </source>
</evidence>
<accession>A0A6V6ZD36</accession>
<name>A0A6V6ZD36_9FLAO</name>
<comment type="caution">
    <text evidence="2">The sequence shown here is derived from an EMBL/GenBank/DDBJ whole genome shotgun (WGS) entry which is preliminary data.</text>
</comment>
<dbReference type="AlphaFoldDB" id="A0A6V6ZD36"/>
<keyword evidence="3" id="KW-1185">Reference proteome</keyword>
<proteinExistence type="predicted"/>
<evidence type="ECO:0000313" key="2">
    <source>
        <dbReference type="EMBL" id="CAD0009721.1"/>
    </source>
</evidence>
<feature type="signal peptide" evidence="1">
    <location>
        <begin position="1"/>
        <end position="19"/>
    </location>
</feature>
<dbReference type="RefSeq" id="WP_157505920.1">
    <property type="nucleotide sequence ID" value="NZ_CAIJDO010000292.1"/>
</dbReference>
<sequence length="278" mass="32888">MIKKLTLLAIIIMSFCVNAQKNLISDFQKADILLKTNNIDSAYFKFKILEQTIPKTDTLYKYSLWYYTLTTSQLEYENRLNEKFDKSLKLGIEALAAIEKGIPLFDAEFAKRKYFMIKNIVVSNFGLGDFNEGKKWKEKLYQAKEKKELPEGLDESFNFDFFRFENKNIWAYEWFHPLPKDRFSSTFTKVVYYVYSTDENGNDKDQLYRFHVLMFHGSNLNFDYVLTKKIETAQNESSGTLYAYTYKEDIDFAQLQLDIKEVLKGNLNPNIRKLQNQK</sequence>
<organism evidence="2 3">
    <name type="scientific">Flavobacterium chungangense</name>
    <dbReference type="NCBI Taxonomy" id="554283"/>
    <lineage>
        <taxon>Bacteria</taxon>
        <taxon>Pseudomonadati</taxon>
        <taxon>Bacteroidota</taxon>
        <taxon>Flavobacteriia</taxon>
        <taxon>Flavobacteriales</taxon>
        <taxon>Flavobacteriaceae</taxon>
        <taxon>Flavobacterium</taxon>
    </lineage>
</organism>
<protein>
    <submittedName>
        <fullName evidence="2">Uncharacterized protein</fullName>
    </submittedName>
</protein>
<feature type="chain" id="PRO_5027900319" evidence="1">
    <location>
        <begin position="20"/>
        <end position="278"/>
    </location>
</feature>